<name>A0A059EWK8_9MICR</name>
<dbReference type="Proteomes" id="UP000030655">
    <property type="component" value="Unassembled WGS sequence"/>
</dbReference>
<evidence type="ECO:0000313" key="2">
    <source>
        <dbReference type="Proteomes" id="UP000030655"/>
    </source>
</evidence>
<gene>
    <name evidence="1" type="ORF">H312_03351</name>
</gene>
<feature type="non-terminal residue" evidence="1">
    <location>
        <position position="129"/>
    </location>
</feature>
<dbReference type="HOGENOM" id="CLU_1953874_0_0_1"/>
<protein>
    <submittedName>
        <fullName evidence="1">Uncharacterized protein</fullName>
    </submittedName>
</protein>
<keyword evidence="2" id="KW-1185">Reference proteome</keyword>
<accession>A0A059EWK8</accession>
<dbReference type="OrthoDB" id="10380745at2759"/>
<dbReference type="VEuPathDB" id="MicrosporidiaDB:H312_03351"/>
<evidence type="ECO:0000313" key="1">
    <source>
        <dbReference type="EMBL" id="KCZ79262.1"/>
    </source>
</evidence>
<reference evidence="1 2" key="2">
    <citation type="submission" date="2014-03" db="EMBL/GenBank/DDBJ databases">
        <title>The Genome Sequence of Anncaliia algerae insect isolate PRA339.</title>
        <authorList>
            <consortium name="The Broad Institute Genome Sequencing Platform"/>
            <consortium name="The Broad Institute Genome Sequencing Center for Infectious Disease"/>
            <person name="Cuomo C."/>
            <person name="Becnel J."/>
            <person name="Sanscrainte N."/>
            <person name="Walker B."/>
            <person name="Young S.K."/>
            <person name="Zeng Q."/>
            <person name="Gargeya S."/>
            <person name="Fitzgerald M."/>
            <person name="Haas B."/>
            <person name="Abouelleil A."/>
            <person name="Alvarado L."/>
            <person name="Arachchi H.M."/>
            <person name="Berlin A.M."/>
            <person name="Chapman S.B."/>
            <person name="Dewar J."/>
            <person name="Goldberg J."/>
            <person name="Griggs A."/>
            <person name="Gujja S."/>
            <person name="Hansen M."/>
            <person name="Howarth C."/>
            <person name="Imamovic A."/>
            <person name="Larimer J."/>
            <person name="McCowan C."/>
            <person name="Murphy C."/>
            <person name="Neiman D."/>
            <person name="Pearson M."/>
            <person name="Priest M."/>
            <person name="Roberts A."/>
            <person name="Saif S."/>
            <person name="Shea T."/>
            <person name="Sisk P."/>
            <person name="Sykes S."/>
            <person name="Wortman J."/>
            <person name="Nusbaum C."/>
            <person name="Birren B."/>
        </authorList>
    </citation>
    <scope>NUCLEOTIDE SEQUENCE [LARGE SCALE GENOMIC DNA]</scope>
    <source>
        <strain evidence="1 2">PRA339</strain>
    </source>
</reference>
<reference evidence="2" key="1">
    <citation type="submission" date="2013-02" db="EMBL/GenBank/DDBJ databases">
        <authorList>
            <consortium name="The Broad Institute Genome Sequencing Platform"/>
            <person name="Cuomo C."/>
            <person name="Becnel J."/>
            <person name="Sanscrainte N."/>
            <person name="Walker B."/>
            <person name="Young S.K."/>
            <person name="Zeng Q."/>
            <person name="Gargeya S."/>
            <person name="Fitzgerald M."/>
            <person name="Haas B."/>
            <person name="Abouelleil A."/>
            <person name="Alvarado L."/>
            <person name="Arachchi H.M."/>
            <person name="Berlin A.M."/>
            <person name="Chapman S.B."/>
            <person name="Dewar J."/>
            <person name="Goldberg J."/>
            <person name="Griggs A."/>
            <person name="Gujja S."/>
            <person name="Hansen M."/>
            <person name="Howarth C."/>
            <person name="Imamovic A."/>
            <person name="Larimer J."/>
            <person name="McCowan C."/>
            <person name="Murphy C."/>
            <person name="Neiman D."/>
            <person name="Pearson M."/>
            <person name="Priest M."/>
            <person name="Roberts A."/>
            <person name="Saif S."/>
            <person name="Shea T."/>
            <person name="Sisk P."/>
            <person name="Sykes S."/>
            <person name="Wortman J."/>
            <person name="Nusbaum C."/>
            <person name="Birren B."/>
        </authorList>
    </citation>
    <scope>NUCLEOTIDE SEQUENCE [LARGE SCALE GENOMIC DNA]</scope>
    <source>
        <strain evidence="2">PRA339</strain>
    </source>
</reference>
<dbReference type="AlphaFoldDB" id="A0A059EWK8"/>
<organism evidence="1 2">
    <name type="scientific">Anncaliia algerae PRA339</name>
    <dbReference type="NCBI Taxonomy" id="1288291"/>
    <lineage>
        <taxon>Eukaryota</taxon>
        <taxon>Fungi</taxon>
        <taxon>Fungi incertae sedis</taxon>
        <taxon>Microsporidia</taxon>
        <taxon>Tubulinosematoidea</taxon>
        <taxon>Tubulinosematidae</taxon>
        <taxon>Anncaliia</taxon>
    </lineage>
</organism>
<dbReference type="EMBL" id="KK365314">
    <property type="protein sequence ID" value="KCZ79262.1"/>
    <property type="molecule type" value="Genomic_DNA"/>
</dbReference>
<sequence length="129" mass="15402">MYTFKKINGTCSGKDNQREKNTFKHEYINLLKNDNTYLLEGLLKSLKISNEKYSLLKYKIKINFKDSIIELKKEKRIKRGKNKKLLKSKTFKKSKNFATMIRENSNAESLYYNLNELRENSFHPKLKNI</sequence>
<proteinExistence type="predicted"/>